<gene>
    <name evidence="1" type="ORF">CEJ45_14220</name>
</gene>
<dbReference type="EMBL" id="NJGV01000011">
    <property type="protein sequence ID" value="OWY34136.1"/>
    <property type="molecule type" value="Genomic_DNA"/>
</dbReference>
<keyword evidence="2" id="KW-1185">Reference proteome</keyword>
<dbReference type="InterPro" id="IPR025146">
    <property type="entry name" value="DUF4088"/>
</dbReference>
<proteinExistence type="predicted"/>
<comment type="caution">
    <text evidence="1">The sequence shown here is derived from an EMBL/GenBank/DDBJ whole genome shotgun (WGS) entry which is preliminary data.</text>
</comment>
<sequence length="239" mass="27114">MKQIKLILKDDIYDSLERDYHNFVRLSTKIDSGFVKPSFDSYLLAKVSENTNFLTEEAVQHLMLSGQYAWARRAMDKEFPDVVQILIEQAANYGFWIAVRHDWGTEELVNASRAWAGAIIKQAKGDETQIDVLASQIKASATNIAVVQERLKTPASQLAHAMVQELRETHIAIEHASGMVAREKLGALRTLLKLGRAYGNVSEKAEQDMMDKLKREKPWLFETGPKGFWGHVAAWWRGV</sequence>
<accession>A0A225SWR9</accession>
<dbReference type="RefSeq" id="WP_088755731.1">
    <property type="nucleotide sequence ID" value="NZ_JARJFG010000007.1"/>
</dbReference>
<dbReference type="Pfam" id="PF13317">
    <property type="entry name" value="DUF4088"/>
    <property type="match status" value="1"/>
</dbReference>
<dbReference type="AlphaFoldDB" id="A0A225SWR9"/>
<organism evidence="1 2">
    <name type="scientific">Herbaspirillum aquaticum</name>
    <dbReference type="NCBI Taxonomy" id="568783"/>
    <lineage>
        <taxon>Bacteria</taxon>
        <taxon>Pseudomonadati</taxon>
        <taxon>Pseudomonadota</taxon>
        <taxon>Betaproteobacteria</taxon>
        <taxon>Burkholderiales</taxon>
        <taxon>Oxalobacteraceae</taxon>
        <taxon>Herbaspirillum</taxon>
    </lineage>
</organism>
<protein>
    <submittedName>
        <fullName evidence="1">DUF4088 domain-containing protein</fullName>
    </submittedName>
</protein>
<evidence type="ECO:0000313" key="1">
    <source>
        <dbReference type="EMBL" id="OWY34136.1"/>
    </source>
</evidence>
<reference evidence="1 2" key="1">
    <citation type="journal article" date="2010" name="Int. J. Syst. Evol. Microbiol.">
        <title>Reclassification of Herbaspirillum putei as a later heterotypic synonym of Herbaspirillum huttiense, with the description of H. huttiense subsp. huttiense subsp. nov. and H. huttiense subsp. putei subsp. nov., comb. nov., and description of Herbaspirillum aquaticum sp. nov.</title>
        <authorList>
            <person name="Dobritsa A.P."/>
            <person name="Reddy M.C."/>
            <person name="Samadpour M."/>
        </authorList>
    </citation>
    <scope>NUCLEOTIDE SEQUENCE [LARGE SCALE GENOMIC DNA]</scope>
    <source>
        <strain evidence="1 2">IEH 4430</strain>
    </source>
</reference>
<name>A0A225SWR9_9BURK</name>
<evidence type="ECO:0000313" key="2">
    <source>
        <dbReference type="Proteomes" id="UP000214747"/>
    </source>
</evidence>
<dbReference type="Proteomes" id="UP000214747">
    <property type="component" value="Unassembled WGS sequence"/>
</dbReference>